<protein>
    <submittedName>
        <fullName evidence="1">Uncharacterized protein</fullName>
    </submittedName>
</protein>
<accession>A0A136ISZ4</accession>
<dbReference type="Proteomes" id="UP000070501">
    <property type="component" value="Unassembled WGS sequence"/>
</dbReference>
<keyword evidence="2" id="KW-1185">Reference proteome</keyword>
<proteinExistence type="predicted"/>
<gene>
    <name evidence="1" type="ORF">Micbo1qcDRAFT_167104</name>
</gene>
<dbReference type="EMBL" id="KQ964260">
    <property type="protein sequence ID" value="KXJ87995.1"/>
    <property type="molecule type" value="Genomic_DNA"/>
</dbReference>
<evidence type="ECO:0000313" key="2">
    <source>
        <dbReference type="Proteomes" id="UP000070501"/>
    </source>
</evidence>
<feature type="non-terminal residue" evidence="1">
    <location>
        <position position="159"/>
    </location>
</feature>
<dbReference type="Gene3D" id="3.40.50.720">
    <property type="entry name" value="NAD(P)-binding Rossmann-like Domain"/>
    <property type="match status" value="1"/>
</dbReference>
<reference evidence="2" key="1">
    <citation type="submission" date="2016-02" db="EMBL/GenBank/DDBJ databases">
        <title>Draft genome sequence of Microdochium bolleyi, a fungal endophyte of beachgrass.</title>
        <authorList>
            <consortium name="DOE Joint Genome Institute"/>
            <person name="David A.S."/>
            <person name="May G."/>
            <person name="Haridas S."/>
            <person name="Lim J."/>
            <person name="Wang M."/>
            <person name="Labutti K."/>
            <person name="Lipzen A."/>
            <person name="Barry K."/>
            <person name="Grigoriev I.V."/>
        </authorList>
    </citation>
    <scope>NUCLEOTIDE SEQUENCE [LARGE SCALE GENOMIC DNA]</scope>
    <source>
        <strain evidence="2">J235TASD1</strain>
    </source>
</reference>
<sequence>MDRIAGRVVVLGTFVHDPLKPGRHQAFFPTEQWKTFVTSKKDGEGGGIDAIAQGTWSSIADDPSPNSGFRRYAVAKFCLLSMMIELQRRIARDPVLQQITTIGVDPGTMPTGIIRRDTWLIRTGWHKSIVGAIAWLASFVAPNGMLRRTEKSAADVASA</sequence>
<dbReference type="InParanoid" id="A0A136ISZ4"/>
<feature type="non-terminal residue" evidence="1">
    <location>
        <position position="1"/>
    </location>
</feature>
<evidence type="ECO:0000313" key="1">
    <source>
        <dbReference type="EMBL" id="KXJ87995.1"/>
    </source>
</evidence>
<dbReference type="InterPro" id="IPR036291">
    <property type="entry name" value="NAD(P)-bd_dom_sf"/>
</dbReference>
<name>A0A136ISZ4_9PEZI</name>
<organism evidence="1 2">
    <name type="scientific">Microdochium bolleyi</name>
    <dbReference type="NCBI Taxonomy" id="196109"/>
    <lineage>
        <taxon>Eukaryota</taxon>
        <taxon>Fungi</taxon>
        <taxon>Dikarya</taxon>
        <taxon>Ascomycota</taxon>
        <taxon>Pezizomycotina</taxon>
        <taxon>Sordariomycetes</taxon>
        <taxon>Xylariomycetidae</taxon>
        <taxon>Xylariales</taxon>
        <taxon>Microdochiaceae</taxon>
        <taxon>Microdochium</taxon>
    </lineage>
</organism>
<dbReference type="STRING" id="196109.A0A136ISZ4"/>
<dbReference type="SUPFAM" id="SSF51735">
    <property type="entry name" value="NAD(P)-binding Rossmann-fold domains"/>
    <property type="match status" value="1"/>
</dbReference>
<dbReference type="AlphaFoldDB" id="A0A136ISZ4"/>
<dbReference type="OrthoDB" id="191139at2759"/>